<dbReference type="Proteomes" id="UP001497482">
    <property type="component" value="Chromosome 10"/>
</dbReference>
<name>A0AAV2J031_KNICA</name>
<gene>
    <name evidence="1" type="ORF">KC01_LOCUS3049</name>
</gene>
<dbReference type="PANTHER" id="PTHR15571:SF2">
    <property type="entry name" value="GEM-ASSOCIATED PROTEIN 4"/>
    <property type="match status" value="1"/>
</dbReference>
<dbReference type="PANTHER" id="PTHR15571">
    <property type="entry name" value="GEM-ASSOCIATED PROTEIN 4"/>
    <property type="match status" value="1"/>
</dbReference>
<dbReference type="GO" id="GO:0000387">
    <property type="term" value="P:spliceosomal snRNP assembly"/>
    <property type="evidence" value="ECO:0007669"/>
    <property type="project" value="InterPro"/>
</dbReference>
<protein>
    <recommendedName>
        <fullName evidence="3">Gem-associated protein 4</fullName>
    </recommendedName>
</protein>
<evidence type="ECO:0008006" key="3">
    <source>
        <dbReference type="Google" id="ProtNLM"/>
    </source>
</evidence>
<evidence type="ECO:0000313" key="1">
    <source>
        <dbReference type="EMBL" id="CAL1570827.1"/>
    </source>
</evidence>
<dbReference type="AlphaFoldDB" id="A0AAV2J031"/>
<evidence type="ECO:0000313" key="2">
    <source>
        <dbReference type="Proteomes" id="UP001497482"/>
    </source>
</evidence>
<organism evidence="1 2">
    <name type="scientific">Knipowitschia caucasica</name>
    <name type="common">Caucasian dwarf goby</name>
    <name type="synonym">Pomatoschistus caucasicus</name>
    <dbReference type="NCBI Taxonomy" id="637954"/>
    <lineage>
        <taxon>Eukaryota</taxon>
        <taxon>Metazoa</taxon>
        <taxon>Chordata</taxon>
        <taxon>Craniata</taxon>
        <taxon>Vertebrata</taxon>
        <taxon>Euteleostomi</taxon>
        <taxon>Actinopterygii</taxon>
        <taxon>Neopterygii</taxon>
        <taxon>Teleostei</taxon>
        <taxon>Neoteleostei</taxon>
        <taxon>Acanthomorphata</taxon>
        <taxon>Gobiaria</taxon>
        <taxon>Gobiiformes</taxon>
        <taxon>Gobioidei</taxon>
        <taxon>Gobiidae</taxon>
        <taxon>Gobiinae</taxon>
        <taxon>Knipowitschia</taxon>
    </lineage>
</organism>
<proteinExistence type="predicted"/>
<accession>A0AAV2J031</accession>
<dbReference type="InterPro" id="IPR033265">
    <property type="entry name" value="GEMIN4"/>
</dbReference>
<dbReference type="GO" id="GO:0032797">
    <property type="term" value="C:SMN complex"/>
    <property type="evidence" value="ECO:0007669"/>
    <property type="project" value="InterPro"/>
</dbReference>
<sequence>MLQQLPGLSGRLSEPNQSEEGKDLLCSCVQDVIKVKQMSQEEKEQLVKFLSLLIQPVVMNEGDVGEGFLLPQQVVCAFVLPNIAVRSMDLDLSLQLLHSALCLDLPDGASHWVMLCSPFPLLFVLVQIYNHTLRCEDSADQRKLPLCSPETQELLVTVVSALGKVVGAQVAADPDTWSRALFWLYDRTEELDWTVRFLLKPVWGEHFKNEVPASLFTVCDLPEQEWSGLDLPQYGPGTGLVAWTECCYINESLQRTMLSHLSLDQSKADHVSMFSKGLMVALTQTLPCCSPPQWSLLLKALRALITSARLHVPFSLEYCDFLPLLDLRSFACELRLSVLLLRVLQLLCGSSCDHWMSRDDWGHVGALYALAVRDMIGSLKTKLPASEDKGSEGEKENAPSQEVLFVLGQIYCHVQHVQVMLPGGQCEQLFLCSLELLSHYAAVMSAFPLSCSAVESDNTRHFFTTITENLHNKEMKSVLQQKISQLVSSEA</sequence>
<dbReference type="GO" id="GO:0006364">
    <property type="term" value="P:rRNA processing"/>
    <property type="evidence" value="ECO:0007669"/>
    <property type="project" value="InterPro"/>
</dbReference>
<keyword evidence="2" id="KW-1185">Reference proteome</keyword>
<dbReference type="EMBL" id="OZ035832">
    <property type="protein sequence ID" value="CAL1570827.1"/>
    <property type="molecule type" value="Genomic_DNA"/>
</dbReference>
<reference evidence="1 2" key="1">
    <citation type="submission" date="2024-04" db="EMBL/GenBank/DDBJ databases">
        <authorList>
            <person name="Waldvogel A.-M."/>
            <person name="Schoenle A."/>
        </authorList>
    </citation>
    <scope>NUCLEOTIDE SEQUENCE [LARGE SCALE GENOMIC DNA]</scope>
</reference>